<evidence type="ECO:0000313" key="3">
    <source>
        <dbReference type="EMBL" id="KUO16621.1"/>
    </source>
</evidence>
<dbReference type="GO" id="GO:0016491">
    <property type="term" value="F:oxidoreductase activity"/>
    <property type="evidence" value="ECO:0007669"/>
    <property type="project" value="UniProtKB-KW"/>
</dbReference>
<name>A0A101UTL1_9ACTN</name>
<evidence type="ECO:0000256" key="1">
    <source>
        <dbReference type="ARBA" id="ARBA00023002"/>
    </source>
</evidence>
<sequence>MRHRTLGDLRVSAIGLGAMPLSLEGRPDEARALATVHAALDAGVTLLDTADSYHLPGAEPGHNERLVARALAAYGGDPDGVLVATKGGRGRPADGSWTVTGTPRHLKAAAEASLKRLGVPAIGLYQLHKPDPRVPFEESVGALRELLDEGKIRLAGISNTDAAQIRVAREILGDRLVSVQNQYSPAVQDSAAELELCAELGLAFLPWSPLGGISRSSLDGPSGTEGVEGVERAERFGAFHAVAAERGDVSPQQVCLAWLLARSPAVIPIPGASRPETVRDSAGAVDLVLGAEELARLEGAVAEAARGAGGQAG</sequence>
<keyword evidence="1" id="KW-0560">Oxidoreductase</keyword>
<comment type="caution">
    <text evidence="3">The sequence shown here is derived from an EMBL/GenBank/DDBJ whole genome shotgun (WGS) entry which is preliminary data.</text>
</comment>
<proteinExistence type="predicted"/>
<protein>
    <submittedName>
        <fullName evidence="3">Aldo/keto reductase</fullName>
    </submittedName>
</protein>
<dbReference type="AlphaFoldDB" id="A0A101UTL1"/>
<keyword evidence="4" id="KW-1185">Reference proteome</keyword>
<dbReference type="RefSeq" id="WP_067029447.1">
    <property type="nucleotide sequence ID" value="NZ_KQ949103.1"/>
</dbReference>
<dbReference type="STRING" id="909626.AQJ91_34340"/>
<organism evidence="3 4">
    <name type="scientific">Streptomyces dysideae</name>
    <dbReference type="NCBI Taxonomy" id="909626"/>
    <lineage>
        <taxon>Bacteria</taxon>
        <taxon>Bacillati</taxon>
        <taxon>Actinomycetota</taxon>
        <taxon>Actinomycetes</taxon>
        <taxon>Kitasatosporales</taxon>
        <taxon>Streptomycetaceae</taxon>
        <taxon>Streptomyces</taxon>
    </lineage>
</organism>
<dbReference type="Proteomes" id="UP000053260">
    <property type="component" value="Unassembled WGS sequence"/>
</dbReference>
<dbReference type="SUPFAM" id="SSF51430">
    <property type="entry name" value="NAD(P)-linked oxidoreductase"/>
    <property type="match status" value="1"/>
</dbReference>
<feature type="domain" description="NADP-dependent oxidoreductase" evidence="2">
    <location>
        <begin position="13"/>
        <end position="300"/>
    </location>
</feature>
<dbReference type="Gene3D" id="3.20.20.100">
    <property type="entry name" value="NADP-dependent oxidoreductase domain"/>
    <property type="match status" value="1"/>
</dbReference>
<gene>
    <name evidence="3" type="ORF">AQJ91_34340</name>
</gene>
<dbReference type="InterPro" id="IPR023210">
    <property type="entry name" value="NADP_OxRdtase_dom"/>
</dbReference>
<evidence type="ECO:0000313" key="4">
    <source>
        <dbReference type="Proteomes" id="UP000053260"/>
    </source>
</evidence>
<evidence type="ECO:0000259" key="2">
    <source>
        <dbReference type="Pfam" id="PF00248"/>
    </source>
</evidence>
<dbReference type="CDD" id="cd19088">
    <property type="entry name" value="AKR_AKR13B1"/>
    <property type="match status" value="1"/>
</dbReference>
<dbReference type="PANTHER" id="PTHR43625:SF40">
    <property type="entry name" value="ALDO-KETO REDUCTASE YAKC [NADP(+)]"/>
    <property type="match status" value="1"/>
</dbReference>
<dbReference type="InterPro" id="IPR036812">
    <property type="entry name" value="NAD(P)_OxRdtase_dom_sf"/>
</dbReference>
<dbReference type="InterPro" id="IPR050791">
    <property type="entry name" value="Aldo-Keto_reductase"/>
</dbReference>
<dbReference type="Pfam" id="PF00248">
    <property type="entry name" value="Aldo_ket_red"/>
    <property type="match status" value="1"/>
</dbReference>
<dbReference type="EMBL" id="LMXB01000084">
    <property type="protein sequence ID" value="KUO16621.1"/>
    <property type="molecule type" value="Genomic_DNA"/>
</dbReference>
<reference evidence="3 4" key="1">
    <citation type="submission" date="2015-10" db="EMBL/GenBank/DDBJ databases">
        <title>Draft genome sequence of Streptomyces sp. RV15, isolated from a marine sponge.</title>
        <authorList>
            <person name="Ruckert C."/>
            <person name="Abdelmohsen U.R."/>
            <person name="Winkler A."/>
            <person name="Hentschel U."/>
            <person name="Kalinowski J."/>
            <person name="Kampfer P."/>
            <person name="Glaeser S."/>
        </authorList>
    </citation>
    <scope>NUCLEOTIDE SEQUENCE [LARGE SCALE GENOMIC DNA]</scope>
    <source>
        <strain evidence="3 4">RV15</strain>
    </source>
</reference>
<accession>A0A101UTL1</accession>
<dbReference type="GO" id="GO:0005737">
    <property type="term" value="C:cytoplasm"/>
    <property type="evidence" value="ECO:0007669"/>
    <property type="project" value="TreeGrafter"/>
</dbReference>
<dbReference type="OrthoDB" id="9768793at2"/>
<dbReference type="PANTHER" id="PTHR43625">
    <property type="entry name" value="AFLATOXIN B1 ALDEHYDE REDUCTASE"/>
    <property type="match status" value="1"/>
</dbReference>